<evidence type="ECO:0000313" key="2">
    <source>
        <dbReference type="Proteomes" id="UP000734854"/>
    </source>
</evidence>
<dbReference type="SUPFAM" id="SSF55008">
    <property type="entry name" value="HMA, heavy metal-associated domain"/>
    <property type="match status" value="1"/>
</dbReference>
<dbReference type="InterPro" id="IPR044594">
    <property type="entry name" value="HIPP01/3/5/6"/>
</dbReference>
<accession>A0A8J5FPT1</accession>
<dbReference type="EMBL" id="JACMSC010000015">
    <property type="protein sequence ID" value="KAG6488308.1"/>
    <property type="molecule type" value="Genomic_DNA"/>
</dbReference>
<proteinExistence type="predicted"/>
<comment type="caution">
    <text evidence="1">The sequence shown here is derived from an EMBL/GenBank/DDBJ whole genome shotgun (WGS) entry which is preliminary data.</text>
</comment>
<name>A0A8J5FPT1_ZINOF</name>
<dbReference type="InterPro" id="IPR006121">
    <property type="entry name" value="HMA_dom"/>
</dbReference>
<dbReference type="PANTHER" id="PTHR46413">
    <property type="entry name" value="HEAVY METAL-ASSOCIATED ISOPRENYLATED PLANT PROTEIN 6"/>
    <property type="match status" value="1"/>
</dbReference>
<dbReference type="PANTHER" id="PTHR46413:SF1">
    <property type="entry name" value="HEAVY METAL-ASSOCIATED ISOPRENYLATED PLANT PROTEIN 6"/>
    <property type="match status" value="1"/>
</dbReference>
<dbReference type="Gene3D" id="3.30.420.10">
    <property type="entry name" value="Ribonuclease H-like superfamily/Ribonuclease H"/>
    <property type="match status" value="1"/>
</dbReference>
<keyword evidence="2" id="KW-1185">Reference proteome</keyword>
<reference evidence="1 2" key="1">
    <citation type="submission" date="2020-08" db="EMBL/GenBank/DDBJ databases">
        <title>Plant Genome Project.</title>
        <authorList>
            <person name="Zhang R.-G."/>
        </authorList>
    </citation>
    <scope>NUCLEOTIDE SEQUENCE [LARGE SCALE GENOMIC DNA]</scope>
    <source>
        <tissue evidence="1">Rhizome</tissue>
    </source>
</reference>
<evidence type="ECO:0000313" key="1">
    <source>
        <dbReference type="EMBL" id="KAG6488308.1"/>
    </source>
</evidence>
<dbReference type="GO" id="GO:0003676">
    <property type="term" value="F:nucleic acid binding"/>
    <property type="evidence" value="ECO:0007669"/>
    <property type="project" value="InterPro"/>
</dbReference>
<dbReference type="Proteomes" id="UP000734854">
    <property type="component" value="Unassembled WGS sequence"/>
</dbReference>
<dbReference type="Gene3D" id="3.30.70.100">
    <property type="match status" value="1"/>
</dbReference>
<dbReference type="GO" id="GO:0046872">
    <property type="term" value="F:metal ion binding"/>
    <property type="evidence" value="ECO:0007669"/>
    <property type="project" value="InterPro"/>
</dbReference>
<dbReference type="CDD" id="cd00371">
    <property type="entry name" value="HMA"/>
    <property type="match status" value="1"/>
</dbReference>
<gene>
    <name evidence="1" type="ORF">ZIOFF_057070</name>
</gene>
<organism evidence="1 2">
    <name type="scientific">Zingiber officinale</name>
    <name type="common">Ginger</name>
    <name type="synonym">Amomum zingiber</name>
    <dbReference type="NCBI Taxonomy" id="94328"/>
    <lineage>
        <taxon>Eukaryota</taxon>
        <taxon>Viridiplantae</taxon>
        <taxon>Streptophyta</taxon>
        <taxon>Embryophyta</taxon>
        <taxon>Tracheophyta</taxon>
        <taxon>Spermatophyta</taxon>
        <taxon>Magnoliopsida</taxon>
        <taxon>Liliopsida</taxon>
        <taxon>Zingiberales</taxon>
        <taxon>Zingiberaceae</taxon>
        <taxon>Zingiber</taxon>
    </lineage>
</organism>
<evidence type="ECO:0008006" key="3">
    <source>
        <dbReference type="Google" id="ProtNLM"/>
    </source>
</evidence>
<dbReference type="AlphaFoldDB" id="A0A8J5FPT1"/>
<dbReference type="InterPro" id="IPR036163">
    <property type="entry name" value="HMA_dom_sf"/>
</dbReference>
<protein>
    <recommendedName>
        <fullName evidence="3">HMA domain-containing protein</fullName>
    </recommendedName>
</protein>
<sequence length="440" mass="49535">MGSIECDSIRSEQLAVNFTLSVQAVSQPLTMRRWDPLLKCGSHQRLEHCLYRQDRINRNWRLLGACARKWHKDDLESGEPLALLEFRQSRNRWLWWVEVMLESMLQLERIFSSLLFELADARQLCEEMPQSDKDSGEPLSLLEFRQSRLVRSVGRVTPCSPVTGGIAGKSNSSCGGDDVMVVVLQGKSERMTVAAKTERKVEIRDRVAVKTETKVKIREGVVVKTVRKVEVRDRVLVKTEKQVEARDRAEKKLEVLTPAKSKPESDNKKIKAATVALKVELRCSCQGHTDKIRKAMKEIKGVENVAVDAERNLVTVQGTMNGKALPAIFEAKLNWKAEPHVDFRLKLLGADVMSIPGLYRFVQVGGRDTVLVDVFSRRIPLVSDRPTIIFGADVTHSHPGEDSSPSIIVVNASKAYFCHEGKSRTAWFTIELQVTCEMGS</sequence>
<dbReference type="InterPro" id="IPR036397">
    <property type="entry name" value="RNaseH_sf"/>
</dbReference>